<proteinExistence type="inferred from homology"/>
<dbReference type="PANTHER" id="PTHR10996">
    <property type="entry name" value="2-HYDROXYACID DEHYDROGENASE-RELATED"/>
    <property type="match status" value="1"/>
</dbReference>
<dbReference type="Pfam" id="PF02826">
    <property type="entry name" value="2-Hacid_dh_C"/>
    <property type="match status" value="1"/>
</dbReference>
<dbReference type="Proteomes" id="UP001501020">
    <property type="component" value="Unassembled WGS sequence"/>
</dbReference>
<keyword evidence="2 3" id="KW-0560">Oxidoreductase</keyword>
<dbReference type="InterPro" id="IPR029753">
    <property type="entry name" value="D-isomer_DH_CS"/>
</dbReference>
<evidence type="ECO:0000256" key="1">
    <source>
        <dbReference type="ARBA" id="ARBA00005854"/>
    </source>
</evidence>
<dbReference type="CDD" id="cd05299">
    <property type="entry name" value="CtBP_dh"/>
    <property type="match status" value="1"/>
</dbReference>
<feature type="domain" description="D-isomer specific 2-hydroxyacid dehydrogenase NAD-binding" evidence="5">
    <location>
        <begin position="111"/>
        <end position="285"/>
    </location>
</feature>
<dbReference type="PANTHER" id="PTHR10996:SF283">
    <property type="entry name" value="GLYOXYLATE_HYDROXYPYRUVATE REDUCTASE B"/>
    <property type="match status" value="1"/>
</dbReference>
<accession>A0ABP5JLY6</accession>
<dbReference type="PROSITE" id="PS00671">
    <property type="entry name" value="D_2_HYDROXYACID_DH_3"/>
    <property type="match status" value="1"/>
</dbReference>
<dbReference type="Gene3D" id="3.40.50.720">
    <property type="entry name" value="NAD(P)-binding Rossmann-like Domain"/>
    <property type="match status" value="2"/>
</dbReference>
<dbReference type="Pfam" id="PF00389">
    <property type="entry name" value="2-Hacid_dh"/>
    <property type="match status" value="1"/>
</dbReference>
<dbReference type="RefSeq" id="WP_344260187.1">
    <property type="nucleotide sequence ID" value="NZ_BAAAMR010000001.1"/>
</dbReference>
<keyword evidence="7" id="KW-1185">Reference proteome</keyword>
<organism evidence="6 7">
    <name type="scientific">Actinomadura napierensis</name>
    <dbReference type="NCBI Taxonomy" id="267854"/>
    <lineage>
        <taxon>Bacteria</taxon>
        <taxon>Bacillati</taxon>
        <taxon>Actinomycetota</taxon>
        <taxon>Actinomycetes</taxon>
        <taxon>Streptosporangiales</taxon>
        <taxon>Thermomonosporaceae</taxon>
        <taxon>Actinomadura</taxon>
    </lineage>
</organism>
<dbReference type="PROSITE" id="PS00670">
    <property type="entry name" value="D_2_HYDROXYACID_DH_2"/>
    <property type="match status" value="1"/>
</dbReference>
<reference evidence="7" key="1">
    <citation type="journal article" date="2019" name="Int. J. Syst. Evol. Microbiol.">
        <title>The Global Catalogue of Microorganisms (GCM) 10K type strain sequencing project: providing services to taxonomists for standard genome sequencing and annotation.</title>
        <authorList>
            <consortium name="The Broad Institute Genomics Platform"/>
            <consortium name="The Broad Institute Genome Sequencing Center for Infectious Disease"/>
            <person name="Wu L."/>
            <person name="Ma J."/>
        </authorList>
    </citation>
    <scope>NUCLEOTIDE SEQUENCE [LARGE SCALE GENOMIC DNA]</scope>
    <source>
        <strain evidence="7">JCM 13850</strain>
    </source>
</reference>
<evidence type="ECO:0000313" key="6">
    <source>
        <dbReference type="EMBL" id="GAA2118482.1"/>
    </source>
</evidence>
<dbReference type="EMBL" id="BAAAMR010000001">
    <property type="protein sequence ID" value="GAA2118482.1"/>
    <property type="molecule type" value="Genomic_DNA"/>
</dbReference>
<dbReference type="SUPFAM" id="SSF52283">
    <property type="entry name" value="Formate/glycerate dehydrogenase catalytic domain-like"/>
    <property type="match status" value="1"/>
</dbReference>
<evidence type="ECO:0000259" key="4">
    <source>
        <dbReference type="Pfam" id="PF00389"/>
    </source>
</evidence>
<dbReference type="InterPro" id="IPR006140">
    <property type="entry name" value="D-isomer_DH_NAD-bd"/>
</dbReference>
<gene>
    <name evidence="6" type="ORF">GCM10009727_01580</name>
</gene>
<dbReference type="InterPro" id="IPR050223">
    <property type="entry name" value="D-isomer_2-hydroxyacid_DH"/>
</dbReference>
<dbReference type="InterPro" id="IPR006139">
    <property type="entry name" value="D-isomer_2_OHA_DH_cat_dom"/>
</dbReference>
<comment type="caution">
    <text evidence="6">The sequence shown here is derived from an EMBL/GenBank/DDBJ whole genome shotgun (WGS) entry which is preliminary data.</text>
</comment>
<protein>
    <submittedName>
        <fullName evidence="6">C-terminal binding protein</fullName>
    </submittedName>
</protein>
<evidence type="ECO:0000256" key="3">
    <source>
        <dbReference type="RuleBase" id="RU003719"/>
    </source>
</evidence>
<evidence type="ECO:0000313" key="7">
    <source>
        <dbReference type="Proteomes" id="UP001501020"/>
    </source>
</evidence>
<dbReference type="InterPro" id="IPR043322">
    <property type="entry name" value="CtBP"/>
</dbReference>
<dbReference type="SUPFAM" id="SSF51735">
    <property type="entry name" value="NAD(P)-binding Rossmann-fold domains"/>
    <property type="match status" value="1"/>
</dbReference>
<name>A0ABP5JLY6_9ACTN</name>
<evidence type="ECO:0000256" key="2">
    <source>
        <dbReference type="ARBA" id="ARBA00023002"/>
    </source>
</evidence>
<evidence type="ECO:0000259" key="5">
    <source>
        <dbReference type="Pfam" id="PF02826"/>
    </source>
</evidence>
<feature type="domain" description="D-isomer specific 2-hydroxyacid dehydrogenase catalytic" evidence="4">
    <location>
        <begin position="20"/>
        <end position="318"/>
    </location>
</feature>
<sequence>MTAGERPVVLVTDYAWPDLEVERRILDAELLVPETGDEDELIALAPRADAILTCWKPVTAAVLDAATRCRTVARYGVGLDNIDVGRATELGMVVTNVPDFCADEVADSTLLLLLALARRLGPLAADVRAGGWDNRAGGVPVRLRGKVMGLVGLGNIAREVVPRVQALGMDVLAYRRSGRALDVPAGVRVTADLGELLAEADAVSLHCPLTPQTRRLIGKDELAAMKDTAFLINTSRGGLVDTDALVSALDGGVIAGAGLDVTDPEPLPTGHPLRDHPLAVITPHASFYSDGSTAELASKAARNVAAVLRGERPASVVNPEVYRAAARRRA</sequence>
<dbReference type="InterPro" id="IPR036291">
    <property type="entry name" value="NAD(P)-bd_dom_sf"/>
</dbReference>
<comment type="similarity">
    <text evidence="1 3">Belongs to the D-isomer specific 2-hydroxyacid dehydrogenase family.</text>
</comment>